<protein>
    <submittedName>
        <fullName evidence="1">Uncharacterized protein</fullName>
    </submittedName>
</protein>
<dbReference type="RefSeq" id="WP_127790140.1">
    <property type="nucleotide sequence ID" value="NZ_SACL01000014.1"/>
</dbReference>
<accession>A0A437LXL5</accession>
<dbReference type="AlphaFoldDB" id="A0A437LXL5"/>
<dbReference type="PROSITE" id="PS51257">
    <property type="entry name" value="PROKAR_LIPOPROTEIN"/>
    <property type="match status" value="1"/>
</dbReference>
<dbReference type="Proteomes" id="UP000282957">
    <property type="component" value="Unassembled WGS sequence"/>
</dbReference>
<organism evidence="1 2">
    <name type="scientific">Rhodovarius crocodyli</name>
    <dbReference type="NCBI Taxonomy" id="1979269"/>
    <lineage>
        <taxon>Bacteria</taxon>
        <taxon>Pseudomonadati</taxon>
        <taxon>Pseudomonadota</taxon>
        <taxon>Alphaproteobacteria</taxon>
        <taxon>Acetobacterales</taxon>
        <taxon>Roseomonadaceae</taxon>
        <taxon>Rhodovarius</taxon>
    </lineage>
</organism>
<dbReference type="OrthoDB" id="7273206at2"/>
<sequence>MNRHRLTAFALPLLLVAGCATPPPPVTRADMPAGQRFAGRLETAEVNASEAVRRVADFEQVVAREEAAVTYALGTRRPAATSTTSAAEAAALVLAPAFTAIGDYGHVLDHAATGQPLSTRPGQPGADLAKAAEQGLAAVQAAAGVTVAPEIRTAGLAGIAALSDIAETLAMRGSEPGLQALTQEAAPHLNAVVELLRQVLGAGQGQAVRGAVRANRSQLNAAHDRLLVAARTSNRDPVVRYGLYRSIAALRDNDPVQGSIGAVVTVLETMRDAHTALAADPNSADAANKVAAFDHAVQTLGEIAGVQQQAQE</sequence>
<gene>
    <name evidence="1" type="ORF">EOD42_24005</name>
</gene>
<proteinExistence type="predicted"/>
<reference evidence="1 2" key="1">
    <citation type="submission" date="2019-01" db="EMBL/GenBank/DDBJ databases">
        <authorList>
            <person name="Chen W.-M."/>
        </authorList>
    </citation>
    <scope>NUCLEOTIDE SEQUENCE [LARGE SCALE GENOMIC DNA]</scope>
    <source>
        <strain evidence="1 2">CCP-6</strain>
    </source>
</reference>
<evidence type="ECO:0000313" key="2">
    <source>
        <dbReference type="Proteomes" id="UP000282957"/>
    </source>
</evidence>
<dbReference type="EMBL" id="SACL01000014">
    <property type="protein sequence ID" value="RVT90096.1"/>
    <property type="molecule type" value="Genomic_DNA"/>
</dbReference>
<name>A0A437LXL5_9PROT</name>
<keyword evidence="2" id="KW-1185">Reference proteome</keyword>
<comment type="caution">
    <text evidence="1">The sequence shown here is derived from an EMBL/GenBank/DDBJ whole genome shotgun (WGS) entry which is preliminary data.</text>
</comment>
<evidence type="ECO:0000313" key="1">
    <source>
        <dbReference type="EMBL" id="RVT90096.1"/>
    </source>
</evidence>